<organism evidence="11 12">
    <name type="scientific">Prosthecochloris vibrioformis</name>
    <name type="common">Chlorobium vibrioforme</name>
    <dbReference type="NCBI Taxonomy" id="1098"/>
    <lineage>
        <taxon>Bacteria</taxon>
        <taxon>Pseudomonadati</taxon>
        <taxon>Chlorobiota</taxon>
        <taxon>Chlorobiia</taxon>
        <taxon>Chlorobiales</taxon>
        <taxon>Chlorobiaceae</taxon>
        <taxon>Prosthecochloris</taxon>
    </lineage>
</organism>
<evidence type="ECO:0000259" key="10">
    <source>
        <dbReference type="Pfam" id="PF08323"/>
    </source>
</evidence>
<dbReference type="EMBL" id="VDCI01000001">
    <property type="protein sequence ID" value="TNJ37824.1"/>
    <property type="molecule type" value="Genomic_DNA"/>
</dbReference>
<evidence type="ECO:0000256" key="2">
    <source>
        <dbReference type="ARBA" id="ARBA00002764"/>
    </source>
</evidence>
<dbReference type="InterPro" id="IPR011835">
    <property type="entry name" value="GS/SS"/>
</dbReference>
<feature type="domain" description="Starch synthase catalytic" evidence="10">
    <location>
        <begin position="7"/>
        <end position="251"/>
    </location>
</feature>
<sequence length="492" mass="54986">MSRSTTKVLYISGEISPFVRMTSLADFMASFPQAMEDACCEARIMMPKYGVINDRKFRLHDVLRLADIEVCSREKADLLNVKVTALPSSKIQTYFLYNEKFFKRSGLFVDASPGVDFKGSLERVVFFNAGVFETLQRLGWKPDIIHCHDWYAGLVPLLLKTLYADNPFFSGIRTVLTMHNMHRQGRYPLKNLSKLLPDQVLEGLDVDDEGFVSLLETAARHADALTIPSARRAAGVRDGEADTFGLSGSLKNEFASIRGISNGLDSRQWNPSTDKLIKKKFDAERPAEKLENKKFLHDELELDFDEAVPLISAVVSLDSYQGCDLLLKALPEIMQEDVRLVLSLYGDRDEMRRIQKLAEEYTGRLAVNIDFSDAFYHQVMASSDIFLMPAERENGAMQHFFAFSYGAVPVAYSGAGAVDSLVDVTSSGDGSGFLFERYVPEALVAKITEAVELYGDQEKWVALTAANMSKDTSWTESAAAYCEVYQELCPGT</sequence>
<evidence type="ECO:0000256" key="5">
    <source>
        <dbReference type="ARBA" id="ARBA00012588"/>
    </source>
</evidence>
<evidence type="ECO:0000313" key="11">
    <source>
        <dbReference type="EMBL" id="TNJ37824.1"/>
    </source>
</evidence>
<feature type="domain" description="Glycosyl transferase family 1" evidence="9">
    <location>
        <begin position="304"/>
        <end position="460"/>
    </location>
</feature>
<evidence type="ECO:0000256" key="3">
    <source>
        <dbReference type="ARBA" id="ARBA00004964"/>
    </source>
</evidence>
<dbReference type="EC" id="2.4.1.21" evidence="5"/>
<dbReference type="Pfam" id="PF00534">
    <property type="entry name" value="Glycos_transf_1"/>
    <property type="match status" value="1"/>
</dbReference>
<accession>A0A5C4S339</accession>
<dbReference type="RefSeq" id="WP_068867944.1">
    <property type="nucleotide sequence ID" value="NZ_VDCI01000001.1"/>
</dbReference>
<name>A0A5C4S339_PROVB</name>
<comment type="catalytic activity">
    <reaction evidence="1">
        <text>[(1-&gt;4)-alpha-D-glucosyl](n) + ADP-alpha-D-glucose = [(1-&gt;4)-alpha-D-glucosyl](n+1) + ADP + H(+)</text>
        <dbReference type="Rhea" id="RHEA:18189"/>
        <dbReference type="Rhea" id="RHEA-COMP:9584"/>
        <dbReference type="Rhea" id="RHEA-COMP:9587"/>
        <dbReference type="ChEBI" id="CHEBI:15378"/>
        <dbReference type="ChEBI" id="CHEBI:15444"/>
        <dbReference type="ChEBI" id="CHEBI:57498"/>
        <dbReference type="ChEBI" id="CHEBI:456216"/>
        <dbReference type="EC" id="2.4.1.21"/>
    </reaction>
</comment>
<dbReference type="InterPro" id="IPR013534">
    <property type="entry name" value="Starch_synth_cat_dom"/>
</dbReference>
<dbReference type="PANTHER" id="PTHR45825">
    <property type="entry name" value="GRANULE-BOUND STARCH SYNTHASE 1, CHLOROPLASTIC/AMYLOPLASTIC"/>
    <property type="match status" value="1"/>
</dbReference>
<keyword evidence="8" id="KW-0320">Glycogen biosynthesis</keyword>
<evidence type="ECO:0000256" key="4">
    <source>
        <dbReference type="ARBA" id="ARBA00010281"/>
    </source>
</evidence>
<evidence type="ECO:0000256" key="6">
    <source>
        <dbReference type="ARBA" id="ARBA00022676"/>
    </source>
</evidence>
<evidence type="ECO:0000256" key="7">
    <source>
        <dbReference type="ARBA" id="ARBA00022679"/>
    </source>
</evidence>
<dbReference type="NCBIfam" id="TIGR02095">
    <property type="entry name" value="glgA"/>
    <property type="match status" value="1"/>
</dbReference>
<protein>
    <recommendedName>
        <fullName evidence="5">starch synthase</fullName>
        <ecNumber evidence="5">2.4.1.21</ecNumber>
    </recommendedName>
</protein>
<evidence type="ECO:0000256" key="8">
    <source>
        <dbReference type="ARBA" id="ARBA00023056"/>
    </source>
</evidence>
<evidence type="ECO:0000256" key="1">
    <source>
        <dbReference type="ARBA" id="ARBA00001478"/>
    </source>
</evidence>
<keyword evidence="12" id="KW-1185">Reference proteome</keyword>
<evidence type="ECO:0000313" key="12">
    <source>
        <dbReference type="Proteomes" id="UP000309544"/>
    </source>
</evidence>
<dbReference type="Proteomes" id="UP000309544">
    <property type="component" value="Unassembled WGS sequence"/>
</dbReference>
<dbReference type="PANTHER" id="PTHR45825:SF11">
    <property type="entry name" value="ALPHA AMYLASE DOMAIN-CONTAINING PROTEIN"/>
    <property type="match status" value="1"/>
</dbReference>
<proteinExistence type="inferred from homology"/>
<dbReference type="Gene3D" id="3.40.50.2000">
    <property type="entry name" value="Glycogen Phosphorylase B"/>
    <property type="match status" value="2"/>
</dbReference>
<dbReference type="InterPro" id="IPR001296">
    <property type="entry name" value="Glyco_trans_1"/>
</dbReference>
<dbReference type="AlphaFoldDB" id="A0A5C4S339"/>
<dbReference type="SUPFAM" id="SSF53756">
    <property type="entry name" value="UDP-Glycosyltransferase/glycogen phosphorylase"/>
    <property type="match status" value="1"/>
</dbReference>
<keyword evidence="6" id="KW-0328">Glycosyltransferase</keyword>
<evidence type="ECO:0000259" key="9">
    <source>
        <dbReference type="Pfam" id="PF00534"/>
    </source>
</evidence>
<keyword evidence="7 11" id="KW-0808">Transferase</keyword>
<comment type="function">
    <text evidence="2">Synthesizes alpha-1,4-glucan chains using ADP-glucose.</text>
</comment>
<dbReference type="GO" id="GO:0009011">
    <property type="term" value="F:alpha-1,4-glucan glucosyltransferase (ADP-glucose donor) activity"/>
    <property type="evidence" value="ECO:0007669"/>
    <property type="project" value="UniProtKB-EC"/>
</dbReference>
<comment type="caution">
    <text evidence="11">The sequence shown here is derived from an EMBL/GenBank/DDBJ whole genome shotgun (WGS) entry which is preliminary data.</text>
</comment>
<dbReference type="Pfam" id="PF08323">
    <property type="entry name" value="Glyco_transf_5"/>
    <property type="match status" value="1"/>
</dbReference>
<dbReference type="GO" id="GO:0005978">
    <property type="term" value="P:glycogen biosynthetic process"/>
    <property type="evidence" value="ECO:0007669"/>
    <property type="project" value="UniProtKB-KW"/>
</dbReference>
<reference evidence="11 12" key="1">
    <citation type="submission" date="2019-05" db="EMBL/GenBank/DDBJ databases">
        <title>Draft Whole-Genome sequence of the green sulfur bacterium Prosthecochloris vibrioformis DSM 260.</title>
        <authorList>
            <person name="Meyer T.E."/>
            <person name="Kyndt J.A."/>
        </authorList>
    </citation>
    <scope>NUCLEOTIDE SEQUENCE [LARGE SCALE GENOMIC DNA]</scope>
    <source>
        <strain evidence="11 12">DSM 260</strain>
    </source>
</reference>
<comment type="similarity">
    <text evidence="4">Belongs to the glycosyltransferase 1 family. Bacterial/plant glycogen synthase subfamily.</text>
</comment>
<gene>
    <name evidence="11" type="ORF">FGF68_01205</name>
</gene>
<dbReference type="CDD" id="cd03791">
    <property type="entry name" value="GT5_Glycogen_synthase_DULL1-like"/>
    <property type="match status" value="1"/>
</dbReference>
<comment type="pathway">
    <text evidence="3">Glycan biosynthesis; glycogen biosynthesis.</text>
</comment>
<dbReference type="GO" id="GO:0004373">
    <property type="term" value="F:alpha-1,4-glucan glucosyltransferase (UDP-glucose donor) activity"/>
    <property type="evidence" value="ECO:0007669"/>
    <property type="project" value="InterPro"/>
</dbReference>